<gene>
    <name evidence="1" type="ORF">F4Y60_05210</name>
</gene>
<dbReference type="EMBL" id="VXRY01000209">
    <property type="protein sequence ID" value="MXY33481.1"/>
    <property type="molecule type" value="Genomic_DNA"/>
</dbReference>
<name>A0A6B0XXS2_9RHOB</name>
<organism evidence="1">
    <name type="scientific">Boseongicola sp. SB0664_bin_43</name>
    <dbReference type="NCBI Taxonomy" id="2604844"/>
    <lineage>
        <taxon>Bacteria</taxon>
        <taxon>Pseudomonadati</taxon>
        <taxon>Pseudomonadota</taxon>
        <taxon>Alphaproteobacteria</taxon>
        <taxon>Rhodobacterales</taxon>
        <taxon>Paracoccaceae</taxon>
        <taxon>Boseongicola</taxon>
    </lineage>
</organism>
<reference evidence="1" key="1">
    <citation type="submission" date="2019-09" db="EMBL/GenBank/DDBJ databases">
        <title>Characterisation of the sponge microbiome using genome-centric metagenomics.</title>
        <authorList>
            <person name="Engelberts J.P."/>
            <person name="Robbins S.J."/>
            <person name="De Goeij J.M."/>
            <person name="Aranda M."/>
            <person name="Bell S.C."/>
            <person name="Webster N.S."/>
        </authorList>
    </citation>
    <scope>NUCLEOTIDE SEQUENCE</scope>
    <source>
        <strain evidence="1">SB0664_bin_43</strain>
    </source>
</reference>
<evidence type="ECO:0000313" key="1">
    <source>
        <dbReference type="EMBL" id="MXY33481.1"/>
    </source>
</evidence>
<comment type="caution">
    <text evidence="1">The sequence shown here is derived from an EMBL/GenBank/DDBJ whole genome shotgun (WGS) entry which is preliminary data.</text>
</comment>
<sequence length="104" mass="11808">MSSRSTVSNVLDLIQEEPFQRLPGRSATCRGRNFVENFFGKFKEFRRVAKRCDKTARNCLSAMHLALSRVPLRRIASQLIGPTAQFAVRAMDLPWFGAPVRRPA</sequence>
<dbReference type="AlphaFoldDB" id="A0A6B0XXS2"/>
<accession>A0A6B0XXS2</accession>
<protein>
    <submittedName>
        <fullName evidence="1">Transposase</fullName>
    </submittedName>
</protein>
<proteinExistence type="predicted"/>